<proteinExistence type="predicted"/>
<organism evidence="2 3">
    <name type="scientific">Berkelbacteria bacterium GW2011_GWA1_36_9</name>
    <dbReference type="NCBI Taxonomy" id="1618331"/>
    <lineage>
        <taxon>Bacteria</taxon>
        <taxon>Candidatus Berkelbacteria</taxon>
    </lineage>
</organism>
<evidence type="ECO:0000259" key="1">
    <source>
        <dbReference type="Pfam" id="PF13529"/>
    </source>
</evidence>
<name>A0A0G0IM04_9BACT</name>
<accession>A0A0G0IM04</accession>
<dbReference type="InterPro" id="IPR039564">
    <property type="entry name" value="Peptidase_C39-like"/>
</dbReference>
<dbReference type="Pfam" id="PF13529">
    <property type="entry name" value="Peptidase_C39_2"/>
    <property type="match status" value="1"/>
</dbReference>
<dbReference type="EMBL" id="LBSM01000023">
    <property type="protein sequence ID" value="KKQ17041.1"/>
    <property type="molecule type" value="Genomic_DNA"/>
</dbReference>
<sequence length="255" mass="28844">MNKKLYFLISSLVIVSAIGFFVNQKYFPEENVARVIPTSTPSPIKLSPSPTITPTITPTAEIQIPNSYLIKNFPFQSQAPLVNWDQLHDEACEEASLILTYYYINGKSINAEEMENQIQKMVQWEIDNWGEHKDLTIKEMANLAKGFYNLSDFEIKNNITIDDIKKEVSEGHPVIVPTAGRLLGNPNFRSPGPIYHMVVVIGFDGKTMIVQDVGTRNGDHYKYNQEILYNAIHDWAGNSDNIETGKKTMLVFGNN</sequence>
<comment type="caution">
    <text evidence="2">The sequence shown here is derived from an EMBL/GenBank/DDBJ whole genome shotgun (WGS) entry which is preliminary data.</text>
</comment>
<feature type="domain" description="Peptidase C39-like" evidence="1">
    <location>
        <begin position="72"/>
        <end position="212"/>
    </location>
</feature>
<reference evidence="2 3" key="1">
    <citation type="journal article" date="2015" name="Nature">
        <title>rRNA introns, odd ribosomes, and small enigmatic genomes across a large radiation of phyla.</title>
        <authorList>
            <person name="Brown C.T."/>
            <person name="Hug L.A."/>
            <person name="Thomas B.C."/>
            <person name="Sharon I."/>
            <person name="Castelle C.J."/>
            <person name="Singh A."/>
            <person name="Wilkins M.J."/>
            <person name="Williams K.H."/>
            <person name="Banfield J.F."/>
        </authorList>
    </citation>
    <scope>NUCLEOTIDE SEQUENCE [LARGE SCALE GENOMIC DNA]</scope>
</reference>
<dbReference type="AlphaFoldDB" id="A0A0G0IM04"/>
<gene>
    <name evidence="2" type="ORF">US31_C0023G0007</name>
</gene>
<dbReference type="Gene3D" id="3.90.70.10">
    <property type="entry name" value="Cysteine proteinases"/>
    <property type="match status" value="1"/>
</dbReference>
<evidence type="ECO:0000313" key="2">
    <source>
        <dbReference type="EMBL" id="KKQ17041.1"/>
    </source>
</evidence>
<dbReference type="Proteomes" id="UP000034508">
    <property type="component" value="Unassembled WGS sequence"/>
</dbReference>
<protein>
    <recommendedName>
        <fullName evidence="1">Peptidase C39-like domain-containing protein</fullName>
    </recommendedName>
</protein>
<evidence type="ECO:0000313" key="3">
    <source>
        <dbReference type="Proteomes" id="UP000034508"/>
    </source>
</evidence>